<feature type="transmembrane region" description="Helical" evidence="1">
    <location>
        <begin position="38"/>
        <end position="55"/>
    </location>
</feature>
<reference evidence="2 3" key="1">
    <citation type="submission" date="2019-07" db="EMBL/GenBank/DDBJ databases">
        <title>Sphingomonas solaris sp. nov., isolated from a solar panel from Boston, Massachusetts.</title>
        <authorList>
            <person name="Tanner K."/>
            <person name="Pascual J."/>
            <person name="Mancuso C."/>
            <person name="Pereto J."/>
            <person name="Khalil A."/>
            <person name="Vilanova C."/>
        </authorList>
    </citation>
    <scope>NUCLEOTIDE SEQUENCE [LARGE SCALE GENOMIC DNA]</scope>
    <source>
        <strain evidence="2 3">R4DWN</strain>
    </source>
</reference>
<feature type="transmembrane region" description="Helical" evidence="1">
    <location>
        <begin position="98"/>
        <end position="116"/>
    </location>
</feature>
<dbReference type="Proteomes" id="UP000318681">
    <property type="component" value="Unassembled WGS sequence"/>
</dbReference>
<dbReference type="PANTHER" id="PTHR37422">
    <property type="entry name" value="TEICHURONIC ACID BIOSYNTHESIS PROTEIN TUAE"/>
    <property type="match status" value="1"/>
</dbReference>
<accession>A0A558R2I9</accession>
<feature type="transmembrane region" description="Helical" evidence="1">
    <location>
        <begin position="67"/>
        <end position="86"/>
    </location>
</feature>
<gene>
    <name evidence="2" type="ORF">FOY91_12025</name>
</gene>
<feature type="transmembrane region" description="Helical" evidence="1">
    <location>
        <begin position="362"/>
        <end position="384"/>
    </location>
</feature>
<feature type="transmembrane region" description="Helical" evidence="1">
    <location>
        <begin position="410"/>
        <end position="429"/>
    </location>
</feature>
<dbReference type="InterPro" id="IPR051533">
    <property type="entry name" value="WaaL-like"/>
</dbReference>
<keyword evidence="3" id="KW-1185">Reference proteome</keyword>
<feature type="transmembrane region" description="Helical" evidence="1">
    <location>
        <begin position="259"/>
        <end position="278"/>
    </location>
</feature>
<feature type="transmembrane region" description="Helical" evidence="1">
    <location>
        <begin position="12"/>
        <end position="31"/>
    </location>
</feature>
<dbReference type="OrthoDB" id="7827596at2"/>
<feature type="transmembrane region" description="Helical" evidence="1">
    <location>
        <begin position="151"/>
        <end position="170"/>
    </location>
</feature>
<comment type="caution">
    <text evidence="2">The sequence shown here is derived from an EMBL/GenBank/DDBJ whole genome shotgun (WGS) entry which is preliminary data.</text>
</comment>
<evidence type="ECO:0000256" key="1">
    <source>
        <dbReference type="SAM" id="Phobius"/>
    </source>
</evidence>
<organism evidence="2 3">
    <name type="scientific">Alterirhizorhabdus solaris</name>
    <dbReference type="NCBI Taxonomy" id="2529389"/>
    <lineage>
        <taxon>Bacteria</taxon>
        <taxon>Pseudomonadati</taxon>
        <taxon>Pseudomonadota</taxon>
        <taxon>Alphaproteobacteria</taxon>
        <taxon>Sphingomonadales</taxon>
        <taxon>Rhizorhabdaceae</taxon>
        <taxon>Alterirhizorhabdus</taxon>
    </lineage>
</organism>
<protein>
    <recommendedName>
        <fullName evidence="4">O-antigen ligase family protein</fullName>
    </recommendedName>
</protein>
<keyword evidence="1" id="KW-0812">Transmembrane</keyword>
<dbReference type="EMBL" id="VNIM01000045">
    <property type="protein sequence ID" value="TVV73604.1"/>
    <property type="molecule type" value="Genomic_DNA"/>
</dbReference>
<feature type="transmembrane region" description="Helical" evidence="1">
    <location>
        <begin position="122"/>
        <end position="139"/>
    </location>
</feature>
<keyword evidence="1" id="KW-1133">Transmembrane helix</keyword>
<proteinExistence type="predicted"/>
<evidence type="ECO:0000313" key="2">
    <source>
        <dbReference type="EMBL" id="TVV73604.1"/>
    </source>
</evidence>
<feature type="transmembrane region" description="Helical" evidence="1">
    <location>
        <begin position="217"/>
        <end position="247"/>
    </location>
</feature>
<sequence>MDELGGEGRSLPIYAELPALLAAAVVLYYLLRRTSSSAGRFVLVAVWLRCALGALHEFSFKSSPLGLSYNALASLIVFGVGLLVVRRRRALDPALIPFYVYALALFTSAATTGLLPDMFKEMTKFLYLMILILAVDDAITDEGADRFLKLLLGAFALPFGMQLISIVLNISKPGEDDNAASFIGGVNHQAAFSLVLVAALLAGCLIRGLGGRAKLALIAYGLVAIMAANYRTAIVAVLPVLGAALVLGITRRFVPTQRALVAGLIAMAVTVAGIAGAVKEQERFADIGVALSQGTDIIKPPHTFTTEERHLMSGRAAIWSGYLYGWYDGSPVQKMFGKGPGTSWTYFVVYAHNTLVGVLFELGLLGLFATLFLWIWMFALALLAKGGPKAELIFGHVSFFLLNMATMPTYLIEGMIFYGVLCGVTVHFYRTSRAAPRRVMQDTNQPQRAITA</sequence>
<dbReference type="RefSeq" id="WP_145152004.1">
    <property type="nucleotide sequence ID" value="NZ_VNIM01000045.1"/>
</dbReference>
<dbReference type="AlphaFoldDB" id="A0A558R2I9"/>
<keyword evidence="1" id="KW-0472">Membrane</keyword>
<evidence type="ECO:0008006" key="4">
    <source>
        <dbReference type="Google" id="ProtNLM"/>
    </source>
</evidence>
<feature type="transmembrane region" description="Helical" evidence="1">
    <location>
        <begin position="190"/>
        <end position="210"/>
    </location>
</feature>
<evidence type="ECO:0000313" key="3">
    <source>
        <dbReference type="Proteomes" id="UP000318681"/>
    </source>
</evidence>
<name>A0A558R2I9_9SPHN</name>
<dbReference type="PANTHER" id="PTHR37422:SF13">
    <property type="entry name" value="LIPOPOLYSACCHARIDE BIOSYNTHESIS PROTEIN PA4999-RELATED"/>
    <property type="match status" value="1"/>
</dbReference>